<reference evidence="1" key="1">
    <citation type="submission" date="2022-12" db="EMBL/GenBank/DDBJ databases">
        <title>Gycomyces niveus sp.nov.,a novel actinomycete isolated from soil in Shouguan.</title>
        <authorList>
            <person name="Yang X."/>
        </authorList>
    </citation>
    <scope>NUCLEOTIDE SEQUENCE</scope>
    <source>
        <strain evidence="1">NEAU-A15</strain>
    </source>
</reference>
<dbReference type="RefSeq" id="WP_270112003.1">
    <property type="nucleotide sequence ID" value="NZ_JAPZVP010000018.1"/>
</dbReference>
<protein>
    <submittedName>
        <fullName evidence="1">Uncharacterized protein</fullName>
    </submittedName>
</protein>
<dbReference type="Proteomes" id="UP001146067">
    <property type="component" value="Unassembled WGS sequence"/>
</dbReference>
<gene>
    <name evidence="1" type="ORF">O1R50_20245</name>
</gene>
<dbReference type="AlphaFoldDB" id="A0A9X3PN79"/>
<accession>A0A9X3PN79</accession>
<dbReference type="EMBL" id="JAPZVP010000018">
    <property type="protein sequence ID" value="MDA1361970.1"/>
    <property type="molecule type" value="Genomic_DNA"/>
</dbReference>
<comment type="caution">
    <text evidence="1">The sequence shown here is derived from an EMBL/GenBank/DDBJ whole genome shotgun (WGS) entry which is preliminary data.</text>
</comment>
<keyword evidence="2" id="KW-1185">Reference proteome</keyword>
<evidence type="ECO:0000313" key="2">
    <source>
        <dbReference type="Proteomes" id="UP001146067"/>
    </source>
</evidence>
<organism evidence="1 2">
    <name type="scientific">Glycomyces luteolus</name>
    <dbReference type="NCBI Taxonomy" id="2670330"/>
    <lineage>
        <taxon>Bacteria</taxon>
        <taxon>Bacillati</taxon>
        <taxon>Actinomycetota</taxon>
        <taxon>Actinomycetes</taxon>
        <taxon>Glycomycetales</taxon>
        <taxon>Glycomycetaceae</taxon>
        <taxon>Glycomyces</taxon>
    </lineage>
</organism>
<name>A0A9X3PN79_9ACTN</name>
<evidence type="ECO:0000313" key="1">
    <source>
        <dbReference type="EMBL" id="MDA1361970.1"/>
    </source>
</evidence>
<sequence>MDFYAKREGGIGYTGHRPDHDRELGTWLSFDLGRNYFGCLNALMSIADVEAGEKQREHFEGEGYDVEFAPDTVTVAHRYLDDRATAYDFAEAKDAIEALWRCIITVPGSPQAIRVHRPDLPEHLADLVLWETQWQRRHPYRGRIEGIPADGPA</sequence>
<proteinExistence type="predicted"/>